<evidence type="ECO:0000256" key="1">
    <source>
        <dbReference type="ARBA" id="ARBA00022763"/>
    </source>
</evidence>
<feature type="domain" description="PD-(D/E)XK endonuclease-like" evidence="4">
    <location>
        <begin position="278"/>
        <end position="520"/>
    </location>
</feature>
<keyword evidence="2" id="KW-0378">Hydrolase</keyword>
<accession>M3FTX7</accession>
<keyword evidence="2" id="KW-0547">Nucleotide-binding</keyword>
<gene>
    <name evidence="5" type="ORF">SBD_2171</name>
</gene>
<sequence>MWSVSTLDPREQLSRYEGALRVWASDAESYAARCGVFSAAKARRRFTAVGWERRYGDDPLMLGVIRKIIVALHRDERTATWEGLQEALREQMAQCADLHPGLRRYVAHAVEQYLDAHDELAAQYGEMRFVAFDPVIGGQGREVIVWATLYCSADGVREVRRLRVKKARGSTEEHDRWATVAAYIANGVPMRMPPTRIRVVEVGLFDGSTAVVFEGTPDEVRARYEAHGRPVIRGLVEPVGYRPGQPCQKCKLAGCCPSLQDLSGCLGQRRPGTHTRSVSAADLELYLKCPSRWYLESEFRLPADNTSSDASDRGRAIHRWLAQAHARGTRCTDQDVAPYGQTGVFTGTLTAEEYGKVREFLIAHARSCPLSDDGAKVVSVEPSVYGYDENADVVIASQPDLVYRDASGRIFVRETKTTTQMPADESDAFDRFFPVPWLINIAFTAKDAFGESKGLPKIELEVITPEETRVFSWDLERDQDVVRMARAEVRQRASSWIRDAAWSPSPGRQCTWCPVRRWCPDAADAQSSVGEQSHVYDEPCTGLQTGLSE</sequence>
<keyword evidence="2" id="KW-0067">ATP-binding</keyword>
<keyword evidence="2" id="KW-0347">Helicase</keyword>
<dbReference type="InterPro" id="IPR011604">
    <property type="entry name" value="PDDEXK-like_dom_sf"/>
</dbReference>
<protein>
    <recommendedName>
        <fullName evidence="4">PD-(D/E)XK endonuclease-like domain-containing protein</fullName>
    </recommendedName>
</protein>
<keyword evidence="3" id="KW-0234">DNA repair</keyword>
<evidence type="ECO:0000256" key="2">
    <source>
        <dbReference type="ARBA" id="ARBA00022806"/>
    </source>
</evidence>
<dbReference type="InterPro" id="IPR038726">
    <property type="entry name" value="PDDEXK_AddAB-type"/>
</dbReference>
<dbReference type="Proteomes" id="UP000030760">
    <property type="component" value="Unassembled WGS sequence"/>
</dbReference>
<name>M3FTX7_9ACTN</name>
<dbReference type="Pfam" id="PF12705">
    <property type="entry name" value="PDDEXK_1"/>
    <property type="match status" value="1"/>
</dbReference>
<keyword evidence="1" id="KW-0227">DNA damage</keyword>
<evidence type="ECO:0000313" key="5">
    <source>
        <dbReference type="EMBL" id="EMF56420.1"/>
    </source>
</evidence>
<dbReference type="EMBL" id="KB405063">
    <property type="protein sequence ID" value="EMF56420.1"/>
    <property type="molecule type" value="Genomic_DNA"/>
</dbReference>
<dbReference type="Gene3D" id="3.90.320.10">
    <property type="match status" value="1"/>
</dbReference>
<proteinExistence type="predicted"/>
<organism evidence="5 6">
    <name type="scientific">Streptomyces bottropensis ATCC 25435</name>
    <dbReference type="NCBI Taxonomy" id="1054862"/>
    <lineage>
        <taxon>Bacteria</taxon>
        <taxon>Bacillati</taxon>
        <taxon>Actinomycetota</taxon>
        <taxon>Actinomycetes</taxon>
        <taxon>Kitasatosporales</taxon>
        <taxon>Streptomycetaceae</taxon>
        <taxon>Streptomyces</taxon>
    </lineage>
</organism>
<evidence type="ECO:0000256" key="3">
    <source>
        <dbReference type="ARBA" id="ARBA00023204"/>
    </source>
</evidence>
<evidence type="ECO:0000313" key="6">
    <source>
        <dbReference type="Proteomes" id="UP000030760"/>
    </source>
</evidence>
<evidence type="ECO:0000259" key="4">
    <source>
        <dbReference type="Pfam" id="PF12705"/>
    </source>
</evidence>
<dbReference type="AlphaFoldDB" id="M3FTX7"/>
<dbReference type="GO" id="GO:0006281">
    <property type="term" value="P:DNA repair"/>
    <property type="evidence" value="ECO:0007669"/>
    <property type="project" value="UniProtKB-KW"/>
</dbReference>
<dbReference type="GO" id="GO:0004386">
    <property type="term" value="F:helicase activity"/>
    <property type="evidence" value="ECO:0007669"/>
    <property type="project" value="UniProtKB-KW"/>
</dbReference>
<reference evidence="6" key="1">
    <citation type="journal article" date="2013" name="Genome Announc.">
        <title>Draft Genome Sequence of Streptomyces bottropensis ATCC 25435, a Bottromycin-Producing Actinomycete.</title>
        <authorList>
            <person name="Zhang H."/>
            <person name="Zhou W."/>
            <person name="Zhuang Y."/>
            <person name="Liang X."/>
            <person name="Liu T."/>
        </authorList>
    </citation>
    <scope>NUCLEOTIDE SEQUENCE [LARGE SCALE GENOMIC DNA]</scope>
    <source>
        <strain evidence="6">ATCC 25435</strain>
    </source>
</reference>